<sequence length="46" mass="4923">MSQSSNIKNLIGTLSQASAMAGKYFKYVLGEIGNDLSTLKSKISNI</sequence>
<comment type="caution">
    <text evidence="1">The sequence shown here is derived from an EMBL/GenBank/DDBJ whole genome shotgun (WGS) entry which is preliminary data.</text>
</comment>
<gene>
    <name evidence="1" type="ORF">J4050_05020</name>
</gene>
<evidence type="ECO:0000313" key="1">
    <source>
        <dbReference type="EMBL" id="MBO3116096.1"/>
    </source>
</evidence>
<evidence type="ECO:0000313" key="2">
    <source>
        <dbReference type="Proteomes" id="UP000676776"/>
    </source>
</evidence>
<protein>
    <submittedName>
        <fullName evidence="1">Uncharacterized protein</fullName>
    </submittedName>
</protein>
<reference evidence="1 2" key="1">
    <citation type="submission" date="2021-03" db="EMBL/GenBank/DDBJ databases">
        <title>Winogradskyella sp. nov., isolated from costal sediment.</title>
        <authorList>
            <person name="Gao C."/>
        </authorList>
    </citation>
    <scope>NUCLEOTIDE SEQUENCE [LARGE SCALE GENOMIC DNA]</scope>
    <source>
        <strain evidence="1 2">DF17</strain>
    </source>
</reference>
<dbReference type="Proteomes" id="UP000676776">
    <property type="component" value="Unassembled WGS sequence"/>
</dbReference>
<accession>A0ABS3T2H9</accession>
<name>A0ABS3T2H9_9FLAO</name>
<organism evidence="1 2">
    <name type="scientific">Winogradskyella pelagia</name>
    <dbReference type="NCBI Taxonomy" id="2819984"/>
    <lineage>
        <taxon>Bacteria</taxon>
        <taxon>Pseudomonadati</taxon>
        <taxon>Bacteroidota</taxon>
        <taxon>Flavobacteriia</taxon>
        <taxon>Flavobacteriales</taxon>
        <taxon>Flavobacteriaceae</taxon>
        <taxon>Winogradskyella</taxon>
    </lineage>
</organism>
<dbReference type="EMBL" id="JAGEVF010000003">
    <property type="protein sequence ID" value="MBO3116096.1"/>
    <property type="molecule type" value="Genomic_DNA"/>
</dbReference>
<keyword evidence="2" id="KW-1185">Reference proteome</keyword>
<dbReference type="RefSeq" id="WP_208152916.1">
    <property type="nucleotide sequence ID" value="NZ_JAGEVF010000003.1"/>
</dbReference>
<proteinExistence type="predicted"/>